<dbReference type="STRING" id="10195.A0A3M7Q794"/>
<feature type="transmembrane region" description="Helical" evidence="5">
    <location>
        <begin position="161"/>
        <end position="182"/>
    </location>
</feature>
<dbReference type="GO" id="GO:0016020">
    <property type="term" value="C:membrane"/>
    <property type="evidence" value="ECO:0007669"/>
    <property type="project" value="UniProtKB-SubCell"/>
</dbReference>
<proteinExistence type="predicted"/>
<feature type="transmembrane region" description="Helical" evidence="5">
    <location>
        <begin position="250"/>
        <end position="270"/>
    </location>
</feature>
<evidence type="ECO:0000256" key="3">
    <source>
        <dbReference type="ARBA" id="ARBA00022989"/>
    </source>
</evidence>
<feature type="transmembrane region" description="Helical" evidence="5">
    <location>
        <begin position="189"/>
        <end position="209"/>
    </location>
</feature>
<dbReference type="InterPro" id="IPR036259">
    <property type="entry name" value="MFS_trans_sf"/>
</dbReference>
<protein>
    <submittedName>
        <fullName evidence="7">Organic cation transporter-like</fullName>
    </submittedName>
</protein>
<evidence type="ECO:0000256" key="2">
    <source>
        <dbReference type="ARBA" id="ARBA00022692"/>
    </source>
</evidence>
<keyword evidence="4 5" id="KW-0472">Membrane</keyword>
<evidence type="ECO:0000313" key="7">
    <source>
        <dbReference type="EMBL" id="RNA07109.1"/>
    </source>
</evidence>
<dbReference type="InterPro" id="IPR005828">
    <property type="entry name" value="MFS_sugar_transport-like"/>
</dbReference>
<dbReference type="OrthoDB" id="3936150at2759"/>
<dbReference type="SUPFAM" id="SSF103473">
    <property type="entry name" value="MFS general substrate transporter"/>
    <property type="match status" value="1"/>
</dbReference>
<organism evidence="7 8">
    <name type="scientific">Brachionus plicatilis</name>
    <name type="common">Marine rotifer</name>
    <name type="synonym">Brachionus muelleri</name>
    <dbReference type="NCBI Taxonomy" id="10195"/>
    <lineage>
        <taxon>Eukaryota</taxon>
        <taxon>Metazoa</taxon>
        <taxon>Spiralia</taxon>
        <taxon>Gnathifera</taxon>
        <taxon>Rotifera</taxon>
        <taxon>Eurotatoria</taxon>
        <taxon>Monogononta</taxon>
        <taxon>Pseudotrocha</taxon>
        <taxon>Ploima</taxon>
        <taxon>Brachionidae</taxon>
        <taxon>Brachionus</taxon>
    </lineage>
</organism>
<gene>
    <name evidence="7" type="ORF">BpHYR1_028089</name>
</gene>
<dbReference type="PROSITE" id="PS50850">
    <property type="entry name" value="MFS"/>
    <property type="match status" value="1"/>
</dbReference>
<dbReference type="EMBL" id="REGN01007155">
    <property type="protein sequence ID" value="RNA07109.1"/>
    <property type="molecule type" value="Genomic_DNA"/>
</dbReference>
<name>A0A3M7Q794_BRAPC</name>
<reference evidence="7 8" key="1">
    <citation type="journal article" date="2018" name="Sci. Rep.">
        <title>Genomic signatures of local adaptation to the degree of environmental predictability in rotifers.</title>
        <authorList>
            <person name="Franch-Gras L."/>
            <person name="Hahn C."/>
            <person name="Garcia-Roger E.M."/>
            <person name="Carmona M.J."/>
            <person name="Serra M."/>
            <person name="Gomez A."/>
        </authorList>
    </citation>
    <scope>NUCLEOTIDE SEQUENCE [LARGE SCALE GENOMIC DNA]</scope>
    <source>
        <strain evidence="7">HYR1</strain>
    </source>
</reference>
<evidence type="ECO:0000313" key="8">
    <source>
        <dbReference type="Proteomes" id="UP000276133"/>
    </source>
</evidence>
<feature type="transmembrane region" description="Helical" evidence="5">
    <location>
        <begin position="39"/>
        <end position="58"/>
    </location>
</feature>
<evidence type="ECO:0000256" key="5">
    <source>
        <dbReference type="SAM" id="Phobius"/>
    </source>
</evidence>
<feature type="transmembrane region" description="Helical" evidence="5">
    <location>
        <begin position="282"/>
        <end position="300"/>
    </location>
</feature>
<keyword evidence="2 5" id="KW-0812">Transmembrane</keyword>
<sequence>IELTGPNRRILASNFVAITLVVTNFSIGALAYFCRNHKSLSVIIAAISLLIPAALWIVPESPRWLILQKRKTEALRILGKISKSNKKPMRFIEEIESLQNSTITLYSNNNESIDLIEILKLFIKKRLYLFRSLILLLNWIITQVIFYGVSFFTEKFAGNPYLNFIVSTILELFALILILLTTERFGRKVPFTISLGLTGLSFLIIPILPDMYYNYSTYFALFGKFCITFSFNLLYTITSEFYPTFMRNSMTSLLIAIGRFGSISSTYIHVMSDSLKYENLPFLIFGSTSFTAALLFFSFIPETKDRSLPENLDEF</sequence>
<dbReference type="PANTHER" id="PTHR24064">
    <property type="entry name" value="SOLUTE CARRIER FAMILY 22 MEMBER"/>
    <property type="match status" value="1"/>
</dbReference>
<dbReference type="GO" id="GO:0022857">
    <property type="term" value="F:transmembrane transporter activity"/>
    <property type="evidence" value="ECO:0007669"/>
    <property type="project" value="InterPro"/>
</dbReference>
<comment type="subcellular location">
    <subcellularLocation>
        <location evidence="1">Membrane</location>
        <topology evidence="1">Multi-pass membrane protein</topology>
    </subcellularLocation>
</comment>
<evidence type="ECO:0000256" key="4">
    <source>
        <dbReference type="ARBA" id="ARBA00023136"/>
    </source>
</evidence>
<feature type="transmembrane region" description="Helical" evidence="5">
    <location>
        <begin position="215"/>
        <end position="238"/>
    </location>
</feature>
<evidence type="ECO:0000256" key="1">
    <source>
        <dbReference type="ARBA" id="ARBA00004141"/>
    </source>
</evidence>
<comment type="caution">
    <text evidence="7">The sequence shown here is derived from an EMBL/GenBank/DDBJ whole genome shotgun (WGS) entry which is preliminary data.</text>
</comment>
<dbReference type="Gene3D" id="1.20.1250.20">
    <property type="entry name" value="MFS general substrate transporter like domains"/>
    <property type="match status" value="1"/>
</dbReference>
<feature type="transmembrane region" description="Helical" evidence="5">
    <location>
        <begin position="128"/>
        <end position="149"/>
    </location>
</feature>
<evidence type="ECO:0000259" key="6">
    <source>
        <dbReference type="PROSITE" id="PS50850"/>
    </source>
</evidence>
<dbReference type="AlphaFoldDB" id="A0A3M7Q794"/>
<feature type="domain" description="Major facilitator superfamily (MFS) profile" evidence="6">
    <location>
        <begin position="1"/>
        <end position="304"/>
    </location>
</feature>
<keyword evidence="3 5" id="KW-1133">Transmembrane helix</keyword>
<accession>A0A3M7Q794</accession>
<keyword evidence="8" id="KW-1185">Reference proteome</keyword>
<dbReference type="InterPro" id="IPR020846">
    <property type="entry name" value="MFS_dom"/>
</dbReference>
<feature type="non-terminal residue" evidence="7">
    <location>
        <position position="1"/>
    </location>
</feature>
<dbReference type="Pfam" id="PF00083">
    <property type="entry name" value="Sugar_tr"/>
    <property type="match status" value="1"/>
</dbReference>
<feature type="transmembrane region" description="Helical" evidence="5">
    <location>
        <begin position="12"/>
        <end position="33"/>
    </location>
</feature>
<dbReference type="Proteomes" id="UP000276133">
    <property type="component" value="Unassembled WGS sequence"/>
</dbReference>